<name>A0A2P2NWE3_RHIMU</name>
<dbReference type="AlphaFoldDB" id="A0A2P2NWE3"/>
<organism evidence="1">
    <name type="scientific">Rhizophora mucronata</name>
    <name type="common">Asiatic mangrove</name>
    <dbReference type="NCBI Taxonomy" id="61149"/>
    <lineage>
        <taxon>Eukaryota</taxon>
        <taxon>Viridiplantae</taxon>
        <taxon>Streptophyta</taxon>
        <taxon>Embryophyta</taxon>
        <taxon>Tracheophyta</taxon>
        <taxon>Spermatophyta</taxon>
        <taxon>Magnoliopsida</taxon>
        <taxon>eudicotyledons</taxon>
        <taxon>Gunneridae</taxon>
        <taxon>Pentapetalae</taxon>
        <taxon>rosids</taxon>
        <taxon>fabids</taxon>
        <taxon>Malpighiales</taxon>
        <taxon>Rhizophoraceae</taxon>
        <taxon>Rhizophora</taxon>
    </lineage>
</organism>
<proteinExistence type="predicted"/>
<protein>
    <submittedName>
        <fullName evidence="1">Uncharacterized protein</fullName>
    </submittedName>
</protein>
<accession>A0A2P2NWE3</accession>
<sequence length="44" mass="5182">MFLASLGMHVHLHFCPFSLLKSKNCPKNEYYIHVSKETIEFLVE</sequence>
<reference evidence="1" key="1">
    <citation type="submission" date="2018-02" db="EMBL/GenBank/DDBJ databases">
        <title>Rhizophora mucronata_Transcriptome.</title>
        <authorList>
            <person name="Meera S.P."/>
            <person name="Sreeshan A."/>
            <person name="Augustine A."/>
        </authorList>
    </citation>
    <scope>NUCLEOTIDE SEQUENCE</scope>
    <source>
        <tissue evidence="1">Leaf</tissue>
    </source>
</reference>
<evidence type="ECO:0000313" key="1">
    <source>
        <dbReference type="EMBL" id="MBX46770.1"/>
    </source>
</evidence>
<dbReference type="EMBL" id="GGEC01066286">
    <property type="protein sequence ID" value="MBX46770.1"/>
    <property type="molecule type" value="Transcribed_RNA"/>
</dbReference>